<dbReference type="Proteomes" id="UP000275408">
    <property type="component" value="Unassembled WGS sequence"/>
</dbReference>
<dbReference type="AlphaFoldDB" id="A0A3M6TYM4"/>
<organism evidence="2 3">
    <name type="scientific">Pocillopora damicornis</name>
    <name type="common">Cauliflower coral</name>
    <name type="synonym">Millepora damicornis</name>
    <dbReference type="NCBI Taxonomy" id="46731"/>
    <lineage>
        <taxon>Eukaryota</taxon>
        <taxon>Metazoa</taxon>
        <taxon>Cnidaria</taxon>
        <taxon>Anthozoa</taxon>
        <taxon>Hexacorallia</taxon>
        <taxon>Scleractinia</taxon>
        <taxon>Astrocoeniina</taxon>
        <taxon>Pocilloporidae</taxon>
        <taxon>Pocillopora</taxon>
    </lineage>
</organism>
<gene>
    <name evidence="2" type="ORF">pdam_00023269</name>
</gene>
<comment type="caution">
    <text evidence="2">The sequence shown here is derived from an EMBL/GenBank/DDBJ whole genome shotgun (WGS) entry which is preliminary data.</text>
</comment>
<protein>
    <submittedName>
        <fullName evidence="2">Uncharacterized protein</fullName>
    </submittedName>
</protein>
<feature type="region of interest" description="Disordered" evidence="1">
    <location>
        <begin position="14"/>
        <end position="43"/>
    </location>
</feature>
<sequence length="119" mass="13009">MYFRQLPSVDLGGGTPDHLPWVAPSPRPSCTATGMERNPIGDKKRPISPLAIIAVKRFSFEGIDKRQDFCASKNPRAGTTPAEAEAEADKSLTIVSESLQVVISETRSTGKNSVYYLER</sequence>
<evidence type="ECO:0000313" key="3">
    <source>
        <dbReference type="Proteomes" id="UP000275408"/>
    </source>
</evidence>
<accession>A0A3M6TYM4</accession>
<name>A0A3M6TYM4_POCDA</name>
<reference evidence="2 3" key="1">
    <citation type="journal article" date="2018" name="Sci. Rep.">
        <title>Comparative analysis of the Pocillopora damicornis genome highlights role of immune system in coral evolution.</title>
        <authorList>
            <person name="Cunning R."/>
            <person name="Bay R.A."/>
            <person name="Gillette P."/>
            <person name="Baker A.C."/>
            <person name="Traylor-Knowles N."/>
        </authorList>
    </citation>
    <scope>NUCLEOTIDE SEQUENCE [LARGE SCALE GENOMIC DNA]</scope>
    <source>
        <strain evidence="2">RSMAS</strain>
        <tissue evidence="2">Whole animal</tissue>
    </source>
</reference>
<proteinExistence type="predicted"/>
<keyword evidence="3" id="KW-1185">Reference proteome</keyword>
<evidence type="ECO:0000256" key="1">
    <source>
        <dbReference type="SAM" id="MobiDB-lite"/>
    </source>
</evidence>
<evidence type="ECO:0000313" key="2">
    <source>
        <dbReference type="EMBL" id="RMX46503.1"/>
    </source>
</evidence>
<dbReference type="EMBL" id="RCHS01002689">
    <property type="protein sequence ID" value="RMX46503.1"/>
    <property type="molecule type" value="Genomic_DNA"/>
</dbReference>